<feature type="non-terminal residue" evidence="1">
    <location>
        <position position="1"/>
    </location>
</feature>
<sequence length="370" mass="41609">QLIGGGGYRRGSDGGQWVSYPPGSDTFREFCKAKAVVGGKWGIYVEFASRQFRGPTIAEGEEYFYVLADLKVEKRDGGIDELISSEYFGGNVQSDLSESFLCYQSQLEYGFSLPLTNLAKGIMNTIGECPVQLNGNMWEVARLVQGIWLGIKEEKSELKKVNVELEKELARSRADALKDVKQLKASHAVVIGQLRVETKVNLDEMVEERDRLGYHLMLKVYSEEEVDAIKADIYAEVEDEEEAEVVRIVDGLDGISRQTVLDNQRDNVKLPEGGSEKAVREMSLRINDLESGLARERETYKALLSAQTELQGYVQKGNANLRECQHKLDTAFIREKVLEGEIKAKESLVKKKEELLKDFPAREELNVEIG</sequence>
<dbReference type="Proteomes" id="UP000541444">
    <property type="component" value="Unassembled WGS sequence"/>
</dbReference>
<name>A0A7J7MJ69_9MAGN</name>
<evidence type="ECO:0000313" key="1">
    <source>
        <dbReference type="EMBL" id="KAF6154768.1"/>
    </source>
</evidence>
<dbReference type="EMBL" id="JACGCM010001456">
    <property type="protein sequence ID" value="KAF6154768.1"/>
    <property type="molecule type" value="Genomic_DNA"/>
</dbReference>
<keyword evidence="2" id="KW-1185">Reference proteome</keyword>
<evidence type="ECO:0000313" key="2">
    <source>
        <dbReference type="Proteomes" id="UP000541444"/>
    </source>
</evidence>
<proteinExistence type="predicted"/>
<gene>
    <name evidence="1" type="ORF">GIB67_032380</name>
</gene>
<comment type="caution">
    <text evidence="1">The sequence shown here is derived from an EMBL/GenBank/DDBJ whole genome shotgun (WGS) entry which is preliminary data.</text>
</comment>
<dbReference type="AlphaFoldDB" id="A0A7J7MJ69"/>
<organism evidence="1 2">
    <name type="scientific">Kingdonia uniflora</name>
    <dbReference type="NCBI Taxonomy" id="39325"/>
    <lineage>
        <taxon>Eukaryota</taxon>
        <taxon>Viridiplantae</taxon>
        <taxon>Streptophyta</taxon>
        <taxon>Embryophyta</taxon>
        <taxon>Tracheophyta</taxon>
        <taxon>Spermatophyta</taxon>
        <taxon>Magnoliopsida</taxon>
        <taxon>Ranunculales</taxon>
        <taxon>Circaeasteraceae</taxon>
        <taxon>Kingdonia</taxon>
    </lineage>
</organism>
<reference evidence="1 2" key="1">
    <citation type="journal article" date="2020" name="IScience">
        <title>Genome Sequencing of the Endangered Kingdonia uniflora (Circaeasteraceae, Ranunculales) Reveals Potential Mechanisms of Evolutionary Specialization.</title>
        <authorList>
            <person name="Sun Y."/>
            <person name="Deng T."/>
            <person name="Zhang A."/>
            <person name="Moore M.J."/>
            <person name="Landis J.B."/>
            <person name="Lin N."/>
            <person name="Zhang H."/>
            <person name="Zhang X."/>
            <person name="Huang J."/>
            <person name="Zhang X."/>
            <person name="Sun H."/>
            <person name="Wang H."/>
        </authorList>
    </citation>
    <scope>NUCLEOTIDE SEQUENCE [LARGE SCALE GENOMIC DNA]</scope>
    <source>
        <strain evidence="1">TB1705</strain>
        <tissue evidence="1">Leaf</tissue>
    </source>
</reference>
<protein>
    <submittedName>
        <fullName evidence="1">Uncharacterized protein</fullName>
    </submittedName>
</protein>
<accession>A0A7J7MJ69</accession>